<organism evidence="5 6">
    <name type="scientific">Paraburkholderia acidisoli</name>
    <dbReference type="NCBI Taxonomy" id="2571748"/>
    <lineage>
        <taxon>Bacteria</taxon>
        <taxon>Pseudomonadati</taxon>
        <taxon>Pseudomonadota</taxon>
        <taxon>Betaproteobacteria</taxon>
        <taxon>Burkholderiales</taxon>
        <taxon>Burkholderiaceae</taxon>
        <taxon>Paraburkholderia</taxon>
    </lineage>
</organism>
<dbReference type="PANTHER" id="PTHR30035">
    <property type="entry name" value="LIPOPROTEIN VACJ-RELATED"/>
    <property type="match status" value="1"/>
</dbReference>
<accession>A0A7Z2GL60</accession>
<dbReference type="Pfam" id="PF04333">
    <property type="entry name" value="MlaA"/>
    <property type="match status" value="1"/>
</dbReference>
<feature type="region of interest" description="Disordered" evidence="3">
    <location>
        <begin position="224"/>
        <end position="314"/>
    </location>
</feature>
<dbReference type="InterPro" id="IPR007428">
    <property type="entry name" value="MlaA"/>
</dbReference>
<protein>
    <submittedName>
        <fullName evidence="5">VacJ family lipoprotein</fullName>
    </submittedName>
</protein>
<reference evidence="5 6" key="1">
    <citation type="submission" date="2019-12" db="EMBL/GenBank/DDBJ databases">
        <title>Paraburkholderia acidiphila 7Q-K02 sp. nov and Paraburkholderia acidisoli DHF22 sp. nov., two strains isolated from forest soil.</title>
        <authorList>
            <person name="Gao Z."/>
            <person name="Qiu L."/>
        </authorList>
    </citation>
    <scope>NUCLEOTIDE SEQUENCE [LARGE SCALE GENOMIC DNA]</scope>
    <source>
        <strain evidence="5 6">DHF22</strain>
    </source>
</reference>
<evidence type="ECO:0000256" key="2">
    <source>
        <dbReference type="ARBA" id="ARBA00022729"/>
    </source>
</evidence>
<dbReference type="GO" id="GO:0016020">
    <property type="term" value="C:membrane"/>
    <property type="evidence" value="ECO:0007669"/>
    <property type="project" value="InterPro"/>
</dbReference>
<comment type="similarity">
    <text evidence="1">Belongs to the MlaA family.</text>
</comment>
<evidence type="ECO:0000256" key="4">
    <source>
        <dbReference type="SAM" id="SignalP"/>
    </source>
</evidence>
<dbReference type="PRINTS" id="PR01805">
    <property type="entry name" value="VACJLIPOPROT"/>
</dbReference>
<dbReference type="EMBL" id="CP046914">
    <property type="protein sequence ID" value="QGZ63843.1"/>
    <property type="molecule type" value="Genomic_DNA"/>
</dbReference>
<dbReference type="GO" id="GO:0120010">
    <property type="term" value="P:intermembrane phospholipid transfer"/>
    <property type="evidence" value="ECO:0007669"/>
    <property type="project" value="TreeGrafter"/>
</dbReference>
<feature type="compositionally biased region" description="Low complexity" evidence="3">
    <location>
        <begin position="274"/>
        <end position="294"/>
    </location>
</feature>
<keyword evidence="5" id="KW-0449">Lipoprotein</keyword>
<dbReference type="KEGG" id="pacs:FAZ98_19005"/>
<feature type="chain" id="PRO_5030763850" evidence="4">
    <location>
        <begin position="27"/>
        <end position="382"/>
    </location>
</feature>
<dbReference type="OrthoDB" id="9785326at2"/>
<dbReference type="PROSITE" id="PS51257">
    <property type="entry name" value="PROKAR_LIPOPROTEIN"/>
    <property type="match status" value="1"/>
</dbReference>
<feature type="compositionally biased region" description="Low complexity" evidence="3">
    <location>
        <begin position="304"/>
        <end position="314"/>
    </location>
</feature>
<gene>
    <name evidence="5" type="ORF">FAZ98_19005</name>
</gene>
<keyword evidence="6" id="KW-1185">Reference proteome</keyword>
<sequence>MKKNYAALTMAAASLTLLVTSGCATGPDRKPGDPFEPANRAIFTFNDALDTHIAQPIAKGYQKVTPQPLRQAITNFFSNIGDVSNFANDVLQLKITDATEDLMRLAMNTTFGLGGLIDFATPAGLPKHHQDFGLTMGHYGVPAGPYLVLPLFGPSSVRDGIGMGVETKFNILNYIEPAVRNPMYVAQFVSARADLLGATDLLQQAALDKYSFVRDAYRQQRQSLIRGSQSNNAPLPDYGDPGDTGDGDTAKPNGGAGGSSDKNGLPNYEDPGESNGASGAAGSSGSSNSSNSNGLPNYEDPGESSAGAAGAAAASGAAVNGAGTAAGAGPGAAAAAGTAGVAAAVPAAAASAPKAASAASAAQAASAVKAAPASAASAATAP</sequence>
<evidence type="ECO:0000313" key="6">
    <source>
        <dbReference type="Proteomes" id="UP000433577"/>
    </source>
</evidence>
<evidence type="ECO:0000313" key="5">
    <source>
        <dbReference type="EMBL" id="QGZ63843.1"/>
    </source>
</evidence>
<dbReference type="Proteomes" id="UP000433577">
    <property type="component" value="Chromosome 2"/>
</dbReference>
<dbReference type="AlphaFoldDB" id="A0A7Z2GL60"/>
<feature type="compositionally biased region" description="Polar residues" evidence="3">
    <location>
        <begin position="224"/>
        <end position="233"/>
    </location>
</feature>
<keyword evidence="2 4" id="KW-0732">Signal</keyword>
<name>A0A7Z2GL60_9BURK</name>
<dbReference type="RefSeq" id="WP_158952834.1">
    <property type="nucleotide sequence ID" value="NZ_CP046914.1"/>
</dbReference>
<feature type="signal peptide" evidence="4">
    <location>
        <begin position="1"/>
        <end position="26"/>
    </location>
</feature>
<dbReference type="PANTHER" id="PTHR30035:SF3">
    <property type="entry name" value="INTERMEMBRANE PHOSPHOLIPID TRANSPORT SYSTEM LIPOPROTEIN MLAA"/>
    <property type="match status" value="1"/>
</dbReference>
<evidence type="ECO:0000256" key="1">
    <source>
        <dbReference type="ARBA" id="ARBA00010634"/>
    </source>
</evidence>
<evidence type="ECO:0000256" key="3">
    <source>
        <dbReference type="SAM" id="MobiDB-lite"/>
    </source>
</evidence>
<proteinExistence type="inferred from homology"/>